<dbReference type="EMBL" id="QLTW01000199">
    <property type="protein sequence ID" value="MBT9145860.1"/>
    <property type="molecule type" value="Genomic_DNA"/>
</dbReference>
<gene>
    <name evidence="2" type="ORF">DDT42_01737</name>
</gene>
<evidence type="ECO:0000313" key="2">
    <source>
        <dbReference type="EMBL" id="MBT9145860.1"/>
    </source>
</evidence>
<reference evidence="2 3" key="1">
    <citation type="journal article" date="2021" name="bioRxiv">
        <title>Unique metabolic strategies in Hadean analogues reveal hints for primordial physiology.</title>
        <authorList>
            <person name="Nobu M.K."/>
            <person name="Nakai R."/>
            <person name="Tamazawa S."/>
            <person name="Mori H."/>
            <person name="Toyoda A."/>
            <person name="Ijiri A."/>
            <person name="Suzuki S."/>
            <person name="Kurokawa K."/>
            <person name="Kamagata Y."/>
            <person name="Tamaki H."/>
        </authorList>
    </citation>
    <scope>NUCLEOTIDE SEQUENCE [LARGE SCALE GENOMIC DNA]</scope>
    <source>
        <strain evidence="2">BS525</strain>
    </source>
</reference>
<dbReference type="InterPro" id="IPR049945">
    <property type="entry name" value="AAA_22"/>
</dbReference>
<dbReference type="AlphaFoldDB" id="A0A9E2F6Z4"/>
<dbReference type="SUPFAM" id="SSF52540">
    <property type="entry name" value="P-loop containing nucleoside triphosphate hydrolases"/>
    <property type="match status" value="1"/>
</dbReference>
<dbReference type="Gene3D" id="3.40.50.300">
    <property type="entry name" value="P-loop containing nucleotide triphosphate hydrolases"/>
    <property type="match status" value="1"/>
</dbReference>
<name>A0A9E2F6Z4_PSYF1</name>
<evidence type="ECO:0000313" key="3">
    <source>
        <dbReference type="Proteomes" id="UP000811545"/>
    </source>
</evidence>
<evidence type="ECO:0000259" key="1">
    <source>
        <dbReference type="Pfam" id="PF13401"/>
    </source>
</evidence>
<comment type="caution">
    <text evidence="2">The sequence shown here is derived from an EMBL/GenBank/DDBJ whole genome shotgun (WGS) entry which is preliminary data.</text>
</comment>
<dbReference type="Pfam" id="PF13401">
    <property type="entry name" value="AAA_22"/>
    <property type="match status" value="1"/>
</dbReference>
<protein>
    <recommendedName>
        <fullName evidence="1">ORC1/DEAH AAA+ ATPase domain-containing protein</fullName>
    </recommendedName>
</protein>
<feature type="domain" description="ORC1/DEAH AAA+ ATPase" evidence="1">
    <location>
        <begin position="6"/>
        <end position="113"/>
    </location>
</feature>
<accession>A0A9E2F6Z4</accession>
<dbReference type="GO" id="GO:0016887">
    <property type="term" value="F:ATP hydrolysis activity"/>
    <property type="evidence" value="ECO:0007669"/>
    <property type="project" value="InterPro"/>
</dbReference>
<proteinExistence type="predicted"/>
<sequence>MEWKQIVIFGRKGQGKTTLAKNLLKKATRLIIIDPMAQCSGEGEPISSLDSFLTEITKPQFRIVYTSTELDYEIEKLLKMIFTIGNCWLLIDEIDFFCSPAYISEDLQKIVKYGRIRRINLVFTSRRPFEVHRLVTSQASDFYVFNIIEPRDIEYLNKILPPLEAKKVPSLDKYKYINYSL</sequence>
<organism evidence="2 3">
    <name type="scientific">Psychracetigena formicireducens</name>
    <dbReference type="NCBI Taxonomy" id="2986056"/>
    <lineage>
        <taxon>Bacteria</taxon>
        <taxon>Bacillati</taxon>
        <taxon>Candidatus Lithacetigenota</taxon>
        <taxon>Candidatus Psychracetigena</taxon>
    </lineage>
</organism>
<dbReference type="Proteomes" id="UP000811545">
    <property type="component" value="Unassembled WGS sequence"/>
</dbReference>
<dbReference type="InterPro" id="IPR027417">
    <property type="entry name" value="P-loop_NTPase"/>
</dbReference>